<dbReference type="InterPro" id="IPR011635">
    <property type="entry name" value="CARDB"/>
</dbReference>
<sequence>MKTLTFALLAALAFGSIHSATAADRAKPGQPTPPGLTYQKKAAKPDFVILHAGSVGGTSNELMVQIKNAGTVNSPGALLQANNMAPGNSGAATTPFIHIKAGQFIWVKVVLNKPARKGDRIILFADHNNAVAETKENNNKYAFNF</sequence>
<proteinExistence type="predicted"/>
<comment type="caution">
    <text evidence="3">The sequence shown here is derived from an EMBL/GenBank/DDBJ whole genome shotgun (WGS) entry which is preliminary data.</text>
</comment>
<feature type="chain" id="PRO_5037928786" description="CARDB domain-containing protein" evidence="1">
    <location>
        <begin position="23"/>
        <end position="145"/>
    </location>
</feature>
<keyword evidence="4" id="KW-1185">Reference proteome</keyword>
<organism evidence="3 4">
    <name type="scientific">Pelagibius litoralis</name>
    <dbReference type="NCBI Taxonomy" id="374515"/>
    <lineage>
        <taxon>Bacteria</taxon>
        <taxon>Pseudomonadati</taxon>
        <taxon>Pseudomonadota</taxon>
        <taxon>Alphaproteobacteria</taxon>
        <taxon>Rhodospirillales</taxon>
        <taxon>Rhodovibrionaceae</taxon>
        <taxon>Pelagibius</taxon>
    </lineage>
</organism>
<feature type="domain" description="CARDB" evidence="2">
    <location>
        <begin position="45"/>
        <end position="142"/>
    </location>
</feature>
<evidence type="ECO:0000259" key="2">
    <source>
        <dbReference type="Pfam" id="PF07705"/>
    </source>
</evidence>
<accession>A0A967F0Y2</accession>
<reference evidence="3" key="1">
    <citation type="submission" date="2020-03" db="EMBL/GenBank/DDBJ databases">
        <title>Genome of Pelagibius litoralis DSM 21314T.</title>
        <authorList>
            <person name="Wang G."/>
        </authorList>
    </citation>
    <scope>NUCLEOTIDE SEQUENCE</scope>
    <source>
        <strain evidence="3">DSM 21314</strain>
    </source>
</reference>
<keyword evidence="1" id="KW-0732">Signal</keyword>
<name>A0A967F0Y2_9PROT</name>
<protein>
    <recommendedName>
        <fullName evidence="2">CARDB domain-containing protein</fullName>
    </recommendedName>
</protein>
<evidence type="ECO:0000256" key="1">
    <source>
        <dbReference type="SAM" id="SignalP"/>
    </source>
</evidence>
<dbReference type="Gene3D" id="2.60.40.10">
    <property type="entry name" value="Immunoglobulins"/>
    <property type="match status" value="1"/>
</dbReference>
<evidence type="ECO:0000313" key="4">
    <source>
        <dbReference type="Proteomes" id="UP000761264"/>
    </source>
</evidence>
<evidence type="ECO:0000313" key="3">
    <source>
        <dbReference type="EMBL" id="NIA71003.1"/>
    </source>
</evidence>
<feature type="signal peptide" evidence="1">
    <location>
        <begin position="1"/>
        <end position="22"/>
    </location>
</feature>
<dbReference type="RefSeq" id="WP_167228191.1">
    <property type="nucleotide sequence ID" value="NZ_JAAQPH010000018.1"/>
</dbReference>
<dbReference type="Proteomes" id="UP000761264">
    <property type="component" value="Unassembled WGS sequence"/>
</dbReference>
<dbReference type="InterPro" id="IPR013783">
    <property type="entry name" value="Ig-like_fold"/>
</dbReference>
<dbReference type="EMBL" id="JAAQPH010000018">
    <property type="protein sequence ID" value="NIA71003.1"/>
    <property type="molecule type" value="Genomic_DNA"/>
</dbReference>
<dbReference type="AlphaFoldDB" id="A0A967F0Y2"/>
<gene>
    <name evidence="3" type="ORF">HBA54_20595</name>
</gene>
<dbReference type="Pfam" id="PF07705">
    <property type="entry name" value="CARDB"/>
    <property type="match status" value="1"/>
</dbReference>